<keyword evidence="4" id="KW-0732">Signal</keyword>
<dbReference type="GO" id="GO:0019199">
    <property type="term" value="F:transmembrane receptor protein kinase activity"/>
    <property type="evidence" value="ECO:0007669"/>
    <property type="project" value="InterPro"/>
</dbReference>
<protein>
    <recommendedName>
        <fullName evidence="10">Protein kinase domain-containing protein</fullName>
    </recommendedName>
</protein>
<dbReference type="AlphaFoldDB" id="A0A7J9KZ61"/>
<organism evidence="11 12">
    <name type="scientific">Gossypium schwendimanii</name>
    <name type="common">Cotton</name>
    <dbReference type="NCBI Taxonomy" id="34291"/>
    <lineage>
        <taxon>Eukaryota</taxon>
        <taxon>Viridiplantae</taxon>
        <taxon>Streptophyta</taxon>
        <taxon>Embryophyta</taxon>
        <taxon>Tracheophyta</taxon>
        <taxon>Spermatophyta</taxon>
        <taxon>Magnoliopsida</taxon>
        <taxon>eudicotyledons</taxon>
        <taxon>Gunneridae</taxon>
        <taxon>Pentapetalae</taxon>
        <taxon>rosids</taxon>
        <taxon>malvids</taxon>
        <taxon>Malvales</taxon>
        <taxon>Malvaceae</taxon>
        <taxon>Malvoideae</taxon>
        <taxon>Gossypium</taxon>
    </lineage>
</organism>
<dbReference type="GO" id="GO:0045087">
    <property type="term" value="P:innate immune response"/>
    <property type="evidence" value="ECO:0007669"/>
    <property type="project" value="InterPro"/>
</dbReference>
<sequence length="282" mass="31371">MTATKTKEFMAEMKVLCKVHHANLVELIGYAASDNELFLIYEYAQKGSLRSHLHDPLNKGHTPLSWIMRVQIALDAARGLEYIHEHTKTHYVHRDIKSSNILLDGSFRAKISDFGLSKLVGKTNDEEATATKVVGTFGYLAPEYLSDGLASSKSDVYAFGVVLFEIISGKEAIIRTEGSVMKNTERRSLASIMLAALRNTPDLLSISNMKDYIDPSMLDLYPHDCVFKMAMLAKQCVDEDPIVRPDMKQVVINLSQILLSSVEWEATLAGNSQVFSGLVQGR</sequence>
<evidence type="ECO:0000256" key="5">
    <source>
        <dbReference type="ARBA" id="ARBA00022741"/>
    </source>
</evidence>
<dbReference type="PIRSF" id="PIRSF000654">
    <property type="entry name" value="Integrin-linked_kinase"/>
    <property type="match status" value="1"/>
</dbReference>
<dbReference type="GO" id="GO:0005524">
    <property type="term" value="F:ATP binding"/>
    <property type="evidence" value="ECO:0007669"/>
    <property type="project" value="UniProtKB-KW"/>
</dbReference>
<evidence type="ECO:0000313" key="11">
    <source>
        <dbReference type="EMBL" id="MBA0851750.1"/>
    </source>
</evidence>
<dbReference type="Proteomes" id="UP000593576">
    <property type="component" value="Unassembled WGS sequence"/>
</dbReference>
<dbReference type="SMART" id="SM00220">
    <property type="entry name" value="S_TKc"/>
    <property type="match status" value="1"/>
</dbReference>
<evidence type="ECO:0000256" key="2">
    <source>
        <dbReference type="ARBA" id="ARBA00022475"/>
    </source>
</evidence>
<dbReference type="PROSITE" id="PS00108">
    <property type="entry name" value="PROTEIN_KINASE_ST"/>
    <property type="match status" value="1"/>
</dbReference>
<keyword evidence="6" id="KW-0067">ATP-binding</keyword>
<dbReference type="InterPro" id="IPR044812">
    <property type="entry name" value="CERK1/LYK3-like"/>
</dbReference>
<evidence type="ECO:0000256" key="6">
    <source>
        <dbReference type="ARBA" id="ARBA00022840"/>
    </source>
</evidence>
<dbReference type="SUPFAM" id="SSF56112">
    <property type="entry name" value="Protein kinase-like (PK-like)"/>
    <property type="match status" value="1"/>
</dbReference>
<reference evidence="11 12" key="1">
    <citation type="journal article" date="2019" name="Genome Biol. Evol.">
        <title>Insights into the evolution of the New World diploid cottons (Gossypium, subgenus Houzingenia) based on genome sequencing.</title>
        <authorList>
            <person name="Grover C.E."/>
            <person name="Arick M.A. 2nd"/>
            <person name="Thrash A."/>
            <person name="Conover J.L."/>
            <person name="Sanders W.S."/>
            <person name="Peterson D.G."/>
            <person name="Frelichowski J.E."/>
            <person name="Scheffler J.A."/>
            <person name="Scheffler B.E."/>
            <person name="Wendel J.F."/>
        </authorList>
    </citation>
    <scope>NUCLEOTIDE SEQUENCE [LARGE SCALE GENOMIC DNA]</scope>
    <source>
        <strain evidence="11">1</strain>
        <tissue evidence="11">Leaf</tissue>
    </source>
</reference>
<keyword evidence="3" id="KW-0812">Transmembrane</keyword>
<keyword evidence="5" id="KW-0547">Nucleotide-binding</keyword>
<evidence type="ECO:0000256" key="9">
    <source>
        <dbReference type="ARBA" id="ARBA00023157"/>
    </source>
</evidence>
<dbReference type="Pfam" id="PF07714">
    <property type="entry name" value="PK_Tyr_Ser-Thr"/>
    <property type="match status" value="1"/>
</dbReference>
<evidence type="ECO:0000256" key="4">
    <source>
        <dbReference type="ARBA" id="ARBA00022729"/>
    </source>
</evidence>
<keyword evidence="7" id="KW-1133">Transmembrane helix</keyword>
<dbReference type="FunFam" id="1.10.510.10:FF:000468">
    <property type="entry name" value="PTI1-like tyrosine-protein kinase 3"/>
    <property type="match status" value="1"/>
</dbReference>
<feature type="domain" description="Protein kinase" evidence="10">
    <location>
        <begin position="1"/>
        <end position="259"/>
    </location>
</feature>
<keyword evidence="12" id="KW-1185">Reference proteome</keyword>
<comment type="subcellular location">
    <subcellularLocation>
        <location evidence="1">Cell membrane</location>
        <topology evidence="1">Single-pass membrane protein</topology>
    </subcellularLocation>
</comment>
<dbReference type="Gene3D" id="1.10.510.10">
    <property type="entry name" value="Transferase(Phosphotransferase) domain 1"/>
    <property type="match status" value="1"/>
</dbReference>
<evidence type="ECO:0000256" key="8">
    <source>
        <dbReference type="ARBA" id="ARBA00023136"/>
    </source>
</evidence>
<evidence type="ECO:0000256" key="3">
    <source>
        <dbReference type="ARBA" id="ARBA00022692"/>
    </source>
</evidence>
<evidence type="ECO:0000256" key="7">
    <source>
        <dbReference type="ARBA" id="ARBA00022989"/>
    </source>
</evidence>
<dbReference type="PANTHER" id="PTHR46204:SF10">
    <property type="entry name" value="LYSM DOMAIN RECEPTOR-LIKE KINASE 3"/>
    <property type="match status" value="1"/>
</dbReference>
<gene>
    <name evidence="11" type="ORF">Goshw_025237</name>
</gene>
<dbReference type="PANTHER" id="PTHR46204">
    <property type="entry name" value="CHITIN ELICITOR RECEPTOR KINASE 1-RELATED"/>
    <property type="match status" value="1"/>
</dbReference>
<evidence type="ECO:0000313" key="12">
    <source>
        <dbReference type="Proteomes" id="UP000593576"/>
    </source>
</evidence>
<dbReference type="Gene3D" id="3.30.200.20">
    <property type="entry name" value="Phosphorylase Kinase, domain 1"/>
    <property type="match status" value="1"/>
</dbReference>
<dbReference type="GO" id="GO:0005886">
    <property type="term" value="C:plasma membrane"/>
    <property type="evidence" value="ECO:0007669"/>
    <property type="project" value="UniProtKB-SubCell"/>
</dbReference>
<keyword evidence="8" id="KW-0472">Membrane</keyword>
<evidence type="ECO:0000259" key="10">
    <source>
        <dbReference type="PROSITE" id="PS50011"/>
    </source>
</evidence>
<comment type="caution">
    <text evidence="11">The sequence shown here is derived from an EMBL/GenBank/DDBJ whole genome shotgun (WGS) entry which is preliminary data.</text>
</comment>
<proteinExistence type="predicted"/>
<dbReference type="EMBL" id="JABFAF010000003">
    <property type="protein sequence ID" value="MBA0851750.1"/>
    <property type="molecule type" value="Genomic_DNA"/>
</dbReference>
<name>A0A7J9KZ61_GOSSC</name>
<dbReference type="OrthoDB" id="1668230at2759"/>
<accession>A0A7J9KZ61</accession>
<dbReference type="InterPro" id="IPR008271">
    <property type="entry name" value="Ser/Thr_kinase_AS"/>
</dbReference>
<dbReference type="InterPro" id="IPR001245">
    <property type="entry name" value="Ser-Thr/Tyr_kinase_cat_dom"/>
</dbReference>
<dbReference type="PROSITE" id="PS50011">
    <property type="entry name" value="PROTEIN_KINASE_DOM"/>
    <property type="match status" value="1"/>
</dbReference>
<dbReference type="InterPro" id="IPR000719">
    <property type="entry name" value="Prot_kinase_dom"/>
</dbReference>
<keyword evidence="9" id="KW-1015">Disulfide bond</keyword>
<dbReference type="InterPro" id="IPR011009">
    <property type="entry name" value="Kinase-like_dom_sf"/>
</dbReference>
<evidence type="ECO:0000256" key="1">
    <source>
        <dbReference type="ARBA" id="ARBA00004162"/>
    </source>
</evidence>
<keyword evidence="2" id="KW-1003">Cell membrane</keyword>